<dbReference type="InterPro" id="IPR013374">
    <property type="entry name" value="ATPase_typ4_pilus-assembl_PilB"/>
</dbReference>
<gene>
    <name evidence="8" type="ORF">SAMN05216571_1249</name>
</gene>
<evidence type="ECO:0000256" key="6">
    <source>
        <dbReference type="SAM" id="MobiDB-lite"/>
    </source>
</evidence>
<feature type="region of interest" description="Disordered" evidence="6">
    <location>
        <begin position="1"/>
        <end position="22"/>
    </location>
</feature>
<dbReference type="GO" id="GO:0005737">
    <property type="term" value="C:cytoplasm"/>
    <property type="evidence" value="ECO:0007669"/>
    <property type="project" value="UniProtKB-SubCell"/>
</dbReference>
<dbReference type="EMBL" id="FNCI01000024">
    <property type="protein sequence ID" value="SDG60040.1"/>
    <property type="molecule type" value="Genomic_DNA"/>
</dbReference>
<evidence type="ECO:0000256" key="5">
    <source>
        <dbReference type="ARBA" id="ARBA00022840"/>
    </source>
</evidence>
<dbReference type="PANTHER" id="PTHR30258">
    <property type="entry name" value="TYPE II SECRETION SYSTEM PROTEIN GSPE-RELATED"/>
    <property type="match status" value="1"/>
</dbReference>
<dbReference type="InterPro" id="IPR007831">
    <property type="entry name" value="T2SS_GspE_N"/>
</dbReference>
<dbReference type="NCBIfam" id="TIGR02538">
    <property type="entry name" value="type_IV_pilB"/>
    <property type="match status" value="1"/>
</dbReference>
<dbReference type="Gene3D" id="3.30.300.160">
    <property type="entry name" value="Type II secretion system, protein E, N-terminal domain"/>
    <property type="match status" value="1"/>
</dbReference>
<evidence type="ECO:0000256" key="4">
    <source>
        <dbReference type="ARBA" id="ARBA00022741"/>
    </source>
</evidence>
<dbReference type="InterPro" id="IPR037257">
    <property type="entry name" value="T2SS_E_N_sf"/>
</dbReference>
<evidence type="ECO:0000313" key="9">
    <source>
        <dbReference type="Proteomes" id="UP000198641"/>
    </source>
</evidence>
<dbReference type="GO" id="GO:0005886">
    <property type="term" value="C:plasma membrane"/>
    <property type="evidence" value="ECO:0007669"/>
    <property type="project" value="TreeGrafter"/>
</dbReference>
<dbReference type="AlphaFoldDB" id="A0A1G7VMB3"/>
<dbReference type="GO" id="GO:0016887">
    <property type="term" value="F:ATP hydrolysis activity"/>
    <property type="evidence" value="ECO:0007669"/>
    <property type="project" value="InterPro"/>
</dbReference>
<dbReference type="OrthoDB" id="9776961at2"/>
<feature type="domain" description="Bacterial type II secretion system protein E" evidence="7">
    <location>
        <begin position="408"/>
        <end position="422"/>
    </location>
</feature>
<organism evidence="8 9">
    <name type="scientific">Onishia taeanensis</name>
    <dbReference type="NCBI Taxonomy" id="284577"/>
    <lineage>
        <taxon>Bacteria</taxon>
        <taxon>Pseudomonadati</taxon>
        <taxon>Pseudomonadota</taxon>
        <taxon>Gammaproteobacteria</taxon>
        <taxon>Oceanospirillales</taxon>
        <taxon>Halomonadaceae</taxon>
        <taxon>Onishia</taxon>
    </lineage>
</organism>
<dbReference type="GO" id="GO:0009297">
    <property type="term" value="P:pilus assembly"/>
    <property type="evidence" value="ECO:0007669"/>
    <property type="project" value="InterPro"/>
</dbReference>
<dbReference type="Gene3D" id="3.30.450.90">
    <property type="match status" value="1"/>
</dbReference>
<protein>
    <submittedName>
        <fullName evidence="8">Type IV pilus assembly protein PilB</fullName>
    </submittedName>
</protein>
<dbReference type="InterPro" id="IPR001482">
    <property type="entry name" value="T2SS/T4SS_dom"/>
</dbReference>
<reference evidence="8 9" key="1">
    <citation type="submission" date="2016-10" db="EMBL/GenBank/DDBJ databases">
        <authorList>
            <person name="de Groot N.N."/>
        </authorList>
    </citation>
    <scope>NUCLEOTIDE SEQUENCE [LARGE SCALE GENOMIC DNA]</scope>
    <source>
        <strain evidence="8 9">BH539</strain>
    </source>
</reference>
<dbReference type="GO" id="GO:0005524">
    <property type="term" value="F:ATP binding"/>
    <property type="evidence" value="ECO:0007669"/>
    <property type="project" value="UniProtKB-KW"/>
</dbReference>
<keyword evidence="5" id="KW-0067">ATP-binding</keyword>
<comment type="similarity">
    <text evidence="2">Belongs to the GSP E family.</text>
</comment>
<keyword evidence="9" id="KW-1185">Reference proteome</keyword>
<evidence type="ECO:0000256" key="3">
    <source>
        <dbReference type="ARBA" id="ARBA00022490"/>
    </source>
</evidence>
<dbReference type="RefSeq" id="WP_092529014.1">
    <property type="nucleotide sequence ID" value="NZ_FNCI01000024.1"/>
</dbReference>
<dbReference type="CDD" id="cd01129">
    <property type="entry name" value="PulE-GspE-like"/>
    <property type="match status" value="1"/>
</dbReference>
<dbReference type="SUPFAM" id="SSF52540">
    <property type="entry name" value="P-loop containing nucleoside triphosphate hydrolases"/>
    <property type="match status" value="1"/>
</dbReference>
<name>A0A1G7VMB3_9GAMM</name>
<dbReference type="Gene3D" id="3.40.50.300">
    <property type="entry name" value="P-loop containing nucleotide triphosphate hydrolases"/>
    <property type="match status" value="1"/>
</dbReference>
<dbReference type="STRING" id="284577.SAMN05216571_1249"/>
<evidence type="ECO:0000256" key="1">
    <source>
        <dbReference type="ARBA" id="ARBA00004496"/>
    </source>
</evidence>
<dbReference type="Pfam" id="PF05157">
    <property type="entry name" value="MshEN"/>
    <property type="match status" value="1"/>
</dbReference>
<sequence>MQDSQPRGAAHHGHPADGGSIPSALRGFARRLSADGYLSEAAAQRALQDAEQEGISLMRHVVENDLVPARQAALSAAWEYGLPLLDLDALRLDSLPPPQEMPEKILRKLSVMPLYRSEHRLTVAVPYPSTLALLDELQFATNLTVEGVLAPVDQLGPVLESYLSHHENAEIFGGLDDASDGLEGLEYEEYDPEDDQAVTAGSDDAPVVKFVNKVLLDAIRRGASDIHFEPYESSYRIRMRIDGILVEAARPPFGMRTRIAARLKVMSRLDISERRLPQDGAVKLKLSKQRSIDFRVSSLPTVFGEKLVLRILDPATAQMGIDSLGFTPQQRKMYEQALSDPQGMVLVTGPTGSGKTVSLYTGINIINTGERNISTAEDPVEIKVPGVNQVSVLPKIGLTFASALRAFLRQDPDVVMVGEIRDLETAEIAVKASQTGHLVLSTVHTNSAAETLTRLSNMGIAPFNIASSVSLIIAQRLARRLCQHCKEPVNLPVEVLREEGFTEDEIQQATIYHPIGCRHCTLGYKGRVGIYEVVPISDAISQLIMRNGNAIELDEQARREGHPDLRRSGLLKVMQGMTSLEEVNRIIRD</sequence>
<dbReference type="Proteomes" id="UP000198641">
    <property type="component" value="Unassembled WGS sequence"/>
</dbReference>
<comment type="subcellular location">
    <subcellularLocation>
        <location evidence="1">Cytoplasm</location>
    </subcellularLocation>
</comment>
<keyword evidence="3" id="KW-0963">Cytoplasm</keyword>
<dbReference type="Pfam" id="PF00437">
    <property type="entry name" value="T2SSE"/>
    <property type="match status" value="1"/>
</dbReference>
<evidence type="ECO:0000259" key="7">
    <source>
        <dbReference type="PROSITE" id="PS00662"/>
    </source>
</evidence>
<dbReference type="InterPro" id="IPR027417">
    <property type="entry name" value="P-loop_NTPase"/>
</dbReference>
<dbReference type="PANTHER" id="PTHR30258:SF1">
    <property type="entry name" value="PROTEIN TRANSPORT PROTEIN HOFB HOMOLOG"/>
    <property type="match status" value="1"/>
</dbReference>
<evidence type="ECO:0000313" key="8">
    <source>
        <dbReference type="EMBL" id="SDG60040.1"/>
    </source>
</evidence>
<evidence type="ECO:0000256" key="2">
    <source>
        <dbReference type="ARBA" id="ARBA00006611"/>
    </source>
</evidence>
<dbReference type="SUPFAM" id="SSF160246">
    <property type="entry name" value="EspE N-terminal domain-like"/>
    <property type="match status" value="1"/>
</dbReference>
<accession>A0A1G7VMB3</accession>
<dbReference type="FunFam" id="3.30.450.90:FF:000001">
    <property type="entry name" value="Type II secretion system ATPase GspE"/>
    <property type="match status" value="1"/>
</dbReference>
<keyword evidence="4" id="KW-0547">Nucleotide-binding</keyword>
<dbReference type="PROSITE" id="PS00662">
    <property type="entry name" value="T2SP_E"/>
    <property type="match status" value="1"/>
</dbReference>
<proteinExistence type="inferred from homology"/>
<dbReference type="FunFam" id="3.40.50.300:FF:000398">
    <property type="entry name" value="Type IV pilus assembly ATPase PilB"/>
    <property type="match status" value="1"/>
</dbReference>